<proteinExistence type="predicted"/>
<dbReference type="GO" id="GO:0006302">
    <property type="term" value="P:double-strand break repair"/>
    <property type="evidence" value="ECO:0007669"/>
    <property type="project" value="InterPro"/>
</dbReference>
<dbReference type="SUPFAM" id="SSF52540">
    <property type="entry name" value="P-loop containing nucleoside triphosphate hydrolases"/>
    <property type="match status" value="1"/>
</dbReference>
<dbReference type="AlphaFoldDB" id="A0A5S9LYD6"/>
<organism evidence="3">
    <name type="scientific">Enterobacter hormaechei subsp. xiangfangensis</name>
    <dbReference type="NCBI Taxonomy" id="1296536"/>
    <lineage>
        <taxon>Bacteria</taxon>
        <taxon>Pseudomonadati</taxon>
        <taxon>Pseudomonadota</taxon>
        <taxon>Gammaproteobacteria</taxon>
        <taxon>Enterobacterales</taxon>
        <taxon>Enterobacteriaceae</taxon>
        <taxon>Enterobacter</taxon>
        <taxon>Enterobacter cloacae complex</taxon>
    </lineage>
</organism>
<evidence type="ECO:0000313" key="2">
    <source>
        <dbReference type="EMBL" id="BBP49757.1"/>
    </source>
</evidence>
<geneLocation type="plasmid" evidence="2">
    <name>pMY146-rmtE</name>
</geneLocation>
<evidence type="ECO:0000313" key="3">
    <source>
        <dbReference type="EMBL" id="BBP49886.1"/>
    </source>
</evidence>
<geneLocation type="plasmid" evidence="4">
    <name>pMY460-rmtE</name>
</geneLocation>
<dbReference type="InterPro" id="IPR038729">
    <property type="entry name" value="Rad50/SbcC_AAA"/>
</dbReference>
<sequence>MLCSVTNCPQRVIRFLELRKSEKENPEKGGKIIPSTQMRAGRKVRKDRILTAVETRRKSVAVLTIRGVRSYSADKDVRIDLSNKVTLIYGQNGSGKSTISNYFSGYYRGLTLSGTKTHVKGFWS</sequence>
<evidence type="ECO:0000313" key="4">
    <source>
        <dbReference type="EMBL" id="BBP50311.1"/>
    </source>
</evidence>
<reference evidence="2" key="1">
    <citation type="submission" date="2019-11" db="EMBL/GenBank/DDBJ databases">
        <title>Complete plasmid sequence of Enterobacter hormaechei subsp. xiangfangensis pMY146-rmtE.</title>
        <authorList>
            <person name="Oshiro S."/>
            <person name="Tada T."/>
            <person name="Kirikae T."/>
        </authorList>
    </citation>
    <scope>NUCLEOTIDE SEQUENCE</scope>
    <source>
        <strain evidence="2">MY146</strain>
        <plasmid evidence="2">pMY146-rmtE</plasmid>
    </source>
</reference>
<accession>A0A5S9LYD6</accession>
<dbReference type="Gene3D" id="3.40.50.300">
    <property type="entry name" value="P-loop containing nucleotide triphosphate hydrolases"/>
    <property type="match status" value="1"/>
</dbReference>
<name>A0A5S9LYD6_9ENTR</name>
<dbReference type="InterPro" id="IPR027417">
    <property type="entry name" value="P-loop_NTPase"/>
</dbReference>
<feature type="domain" description="Rad50/SbcC-type AAA" evidence="1">
    <location>
        <begin position="63"/>
        <end position="99"/>
    </location>
</feature>
<dbReference type="EMBL" id="LC511997">
    <property type="protein sequence ID" value="BBP50311.1"/>
    <property type="molecule type" value="Genomic_DNA"/>
</dbReference>
<reference evidence="3" key="2">
    <citation type="submission" date="2019-11" db="EMBL/GenBank/DDBJ databases">
        <title>Complete plasmid sequence of Enterobacter hormaechei subsp. xiangfangensis pMY458-rmtE.</title>
        <authorList>
            <person name="Oshiro S."/>
            <person name="Tada T."/>
            <person name="Kirikae T."/>
        </authorList>
    </citation>
    <scope>NUCLEOTIDE SEQUENCE</scope>
    <source>
        <strain evidence="3">MY458</strain>
        <plasmid evidence="3">pMY458-rmtE</plasmid>
    </source>
</reference>
<keyword evidence="3" id="KW-0614">Plasmid</keyword>
<reference evidence="4" key="3">
    <citation type="submission" date="2019-11" db="EMBL/GenBank/DDBJ databases">
        <title>Complete plasmid sequence of Enterobacter hormaechei subsp. xiangfangensis pMY460-rmtE.</title>
        <authorList>
            <person name="Oshiro S."/>
            <person name="Tada T."/>
            <person name="Kirikae T."/>
        </authorList>
    </citation>
    <scope>NUCLEOTIDE SEQUENCE</scope>
    <source>
        <strain evidence="4">MY460</strain>
        <plasmid evidence="4">pMY460-rmtE</plasmid>
    </source>
</reference>
<evidence type="ECO:0000259" key="1">
    <source>
        <dbReference type="Pfam" id="PF13476"/>
    </source>
</evidence>
<dbReference type="EMBL" id="LC511995">
    <property type="protein sequence ID" value="BBP49757.1"/>
    <property type="molecule type" value="Genomic_DNA"/>
</dbReference>
<protein>
    <recommendedName>
        <fullName evidence="1">Rad50/SbcC-type AAA domain-containing protein</fullName>
    </recommendedName>
</protein>
<geneLocation type="plasmid" evidence="3">
    <name>pMY458-rmtE</name>
</geneLocation>
<dbReference type="Pfam" id="PF13476">
    <property type="entry name" value="AAA_23"/>
    <property type="match status" value="1"/>
</dbReference>
<dbReference type="EMBL" id="LC511996">
    <property type="protein sequence ID" value="BBP49886.1"/>
    <property type="molecule type" value="Genomic_DNA"/>
</dbReference>
<dbReference type="GO" id="GO:0016887">
    <property type="term" value="F:ATP hydrolysis activity"/>
    <property type="evidence" value="ECO:0007669"/>
    <property type="project" value="InterPro"/>
</dbReference>